<proteinExistence type="predicted"/>
<reference evidence="1" key="1">
    <citation type="submission" date="2023-11" db="EMBL/GenBank/DDBJ databases">
        <authorList>
            <person name="Poullet M."/>
        </authorList>
    </citation>
    <scope>NUCLEOTIDE SEQUENCE</scope>
    <source>
        <strain evidence="1">E1834</strain>
    </source>
</reference>
<protein>
    <submittedName>
        <fullName evidence="1">Uncharacterized protein</fullName>
    </submittedName>
</protein>
<dbReference type="Proteomes" id="UP001497535">
    <property type="component" value="Unassembled WGS sequence"/>
</dbReference>
<evidence type="ECO:0000313" key="2">
    <source>
        <dbReference type="Proteomes" id="UP001497535"/>
    </source>
</evidence>
<accession>A0ACB1AW64</accession>
<comment type="caution">
    <text evidence="1">The sequence shown here is derived from an EMBL/GenBank/DDBJ whole genome shotgun (WGS) entry which is preliminary data.</text>
</comment>
<sequence>MASSEGFFYIFGASRFFWFFLIFISAFSFSCTQTNSQYIQSQDLFQIVTVNLKIHTCGTILFDFNL</sequence>
<organism evidence="1 2">
    <name type="scientific">Meloidogyne enterolobii</name>
    <name type="common">Root-knot nematode worm</name>
    <name type="synonym">Meloidogyne mayaguensis</name>
    <dbReference type="NCBI Taxonomy" id="390850"/>
    <lineage>
        <taxon>Eukaryota</taxon>
        <taxon>Metazoa</taxon>
        <taxon>Ecdysozoa</taxon>
        <taxon>Nematoda</taxon>
        <taxon>Chromadorea</taxon>
        <taxon>Rhabditida</taxon>
        <taxon>Tylenchina</taxon>
        <taxon>Tylenchomorpha</taxon>
        <taxon>Tylenchoidea</taxon>
        <taxon>Meloidogynidae</taxon>
        <taxon>Meloidogyninae</taxon>
        <taxon>Meloidogyne</taxon>
    </lineage>
</organism>
<name>A0ACB1AW64_MELEN</name>
<evidence type="ECO:0000313" key="1">
    <source>
        <dbReference type="EMBL" id="CAK5109521.1"/>
    </source>
</evidence>
<dbReference type="EMBL" id="CAVMJV010000132">
    <property type="protein sequence ID" value="CAK5109521.1"/>
    <property type="molecule type" value="Genomic_DNA"/>
</dbReference>
<keyword evidence="2" id="KW-1185">Reference proteome</keyword>
<gene>
    <name evidence="1" type="ORF">MENTE1834_LOCUS44201</name>
</gene>